<dbReference type="CDD" id="cd00446">
    <property type="entry name" value="GrpE"/>
    <property type="match status" value="1"/>
</dbReference>
<feature type="coiled-coil region" evidence="5">
    <location>
        <begin position="3"/>
        <end position="51"/>
    </location>
</feature>
<comment type="caution">
    <text evidence="6">The sequence shown here is derived from an EMBL/GenBank/DDBJ whole genome shotgun (WGS) entry which is preliminary data.</text>
</comment>
<proteinExistence type="inferred from homology"/>
<dbReference type="AlphaFoldDB" id="A0A2H0KMF3"/>
<dbReference type="PRINTS" id="PR00773">
    <property type="entry name" value="GRPEPROTEIN"/>
</dbReference>
<dbReference type="GO" id="GO:0006457">
    <property type="term" value="P:protein folding"/>
    <property type="evidence" value="ECO:0007669"/>
    <property type="project" value="InterPro"/>
</dbReference>
<dbReference type="Pfam" id="PF01025">
    <property type="entry name" value="GrpE"/>
    <property type="match status" value="1"/>
</dbReference>
<dbReference type="PANTHER" id="PTHR21237:SF23">
    <property type="entry name" value="GRPE PROTEIN HOMOLOG, MITOCHONDRIAL"/>
    <property type="match status" value="1"/>
</dbReference>
<protein>
    <recommendedName>
        <fullName evidence="3">Protein GrpE</fullName>
    </recommendedName>
</protein>
<dbReference type="GO" id="GO:0051082">
    <property type="term" value="F:unfolded protein binding"/>
    <property type="evidence" value="ECO:0007669"/>
    <property type="project" value="TreeGrafter"/>
</dbReference>
<dbReference type="Gene3D" id="3.90.20.20">
    <property type="match status" value="1"/>
</dbReference>
<evidence type="ECO:0000313" key="7">
    <source>
        <dbReference type="Proteomes" id="UP000229570"/>
    </source>
</evidence>
<organism evidence="6 7">
    <name type="scientific">Candidatus Roizmanbacteria bacterium CG11_big_fil_rev_8_21_14_0_20_35_14</name>
    <dbReference type="NCBI Taxonomy" id="1974855"/>
    <lineage>
        <taxon>Bacteria</taxon>
        <taxon>Candidatus Roizmaniibacteriota</taxon>
    </lineage>
</organism>
<dbReference type="PANTHER" id="PTHR21237">
    <property type="entry name" value="GRPE PROTEIN"/>
    <property type="match status" value="1"/>
</dbReference>
<evidence type="ECO:0000256" key="4">
    <source>
        <dbReference type="RuleBase" id="RU004478"/>
    </source>
</evidence>
<dbReference type="EMBL" id="PCVL01000039">
    <property type="protein sequence ID" value="PIQ72450.1"/>
    <property type="molecule type" value="Genomic_DNA"/>
</dbReference>
<evidence type="ECO:0000256" key="3">
    <source>
        <dbReference type="RuleBase" id="RU000639"/>
    </source>
</evidence>
<evidence type="ECO:0000256" key="5">
    <source>
        <dbReference type="SAM" id="Coils"/>
    </source>
</evidence>
<comment type="similarity">
    <text evidence="1 4">Belongs to the GrpE family.</text>
</comment>
<dbReference type="InterPro" id="IPR009012">
    <property type="entry name" value="GrpE_head"/>
</dbReference>
<dbReference type="GO" id="GO:0051087">
    <property type="term" value="F:protein-folding chaperone binding"/>
    <property type="evidence" value="ECO:0007669"/>
    <property type="project" value="InterPro"/>
</dbReference>
<keyword evidence="5" id="KW-0175">Coiled coil</keyword>
<keyword evidence="3" id="KW-0346">Stress response</keyword>
<evidence type="ECO:0000256" key="1">
    <source>
        <dbReference type="ARBA" id="ARBA00009054"/>
    </source>
</evidence>
<accession>A0A2H0KMF3</accession>
<dbReference type="SUPFAM" id="SSF51064">
    <property type="entry name" value="Head domain of nucleotide exchange factor GrpE"/>
    <property type="match status" value="1"/>
</dbReference>
<dbReference type="Proteomes" id="UP000229570">
    <property type="component" value="Unassembled WGS sequence"/>
</dbReference>
<dbReference type="SUPFAM" id="SSF58014">
    <property type="entry name" value="Coiled-coil domain of nucleotide exchange factor GrpE"/>
    <property type="match status" value="1"/>
</dbReference>
<feature type="non-terminal residue" evidence="6">
    <location>
        <position position="144"/>
    </location>
</feature>
<name>A0A2H0KMF3_9BACT</name>
<reference evidence="6 7" key="1">
    <citation type="submission" date="2017-09" db="EMBL/GenBank/DDBJ databases">
        <title>Depth-based differentiation of microbial function through sediment-hosted aquifers and enrichment of novel symbionts in the deep terrestrial subsurface.</title>
        <authorList>
            <person name="Probst A.J."/>
            <person name="Ladd B."/>
            <person name="Jarett J.K."/>
            <person name="Geller-Mcgrath D.E."/>
            <person name="Sieber C.M."/>
            <person name="Emerson J.B."/>
            <person name="Anantharaman K."/>
            <person name="Thomas B.C."/>
            <person name="Malmstrom R."/>
            <person name="Stieglmeier M."/>
            <person name="Klingl A."/>
            <person name="Woyke T."/>
            <person name="Ryan C.M."/>
            <person name="Banfield J.F."/>
        </authorList>
    </citation>
    <scope>NUCLEOTIDE SEQUENCE [LARGE SCALE GENOMIC DNA]</scope>
    <source>
        <strain evidence="6">CG11_big_fil_rev_8_21_14_0_20_35_14</strain>
    </source>
</reference>
<dbReference type="Gene3D" id="2.30.22.10">
    <property type="entry name" value="Head domain of nucleotide exchange factor GrpE"/>
    <property type="match status" value="1"/>
</dbReference>
<dbReference type="PROSITE" id="PS01071">
    <property type="entry name" value="GRPE"/>
    <property type="match status" value="1"/>
</dbReference>
<dbReference type="HAMAP" id="MF_01151">
    <property type="entry name" value="GrpE"/>
    <property type="match status" value="1"/>
</dbReference>
<gene>
    <name evidence="6" type="primary">grpE</name>
    <name evidence="6" type="ORF">COV86_02875</name>
</gene>
<dbReference type="InterPro" id="IPR000740">
    <property type="entry name" value="GrpE"/>
</dbReference>
<dbReference type="GO" id="GO:0000774">
    <property type="term" value="F:adenyl-nucleotide exchange factor activity"/>
    <property type="evidence" value="ECO:0007669"/>
    <property type="project" value="InterPro"/>
</dbReference>
<keyword evidence="2 3" id="KW-0143">Chaperone</keyword>
<evidence type="ECO:0000256" key="2">
    <source>
        <dbReference type="ARBA" id="ARBA00023186"/>
    </source>
</evidence>
<comment type="function">
    <text evidence="3">Participates actively in the response to hyperosmotic and heat shock by preventing the aggregation of stress-denatured proteins, in association with DnaK and GrpE. It is the nucleotide exchange factor for DnaK and may function as a thermosensor. Unfolded proteins bind initially to DnaJ; upon interaction with the DnaJ-bound protein, DnaK hydrolyzes its bound ATP, resulting in the formation of a stable complex. GrpE releases ADP from DnaK; ATP binding to DnaK triggers the release of the substrate protein, thus completing the reaction cycle. Several rounds of ATP-dependent interactions between DnaJ, DnaK and GrpE are required for fully efficient folding.</text>
</comment>
<dbReference type="GO" id="GO:0042803">
    <property type="term" value="F:protein homodimerization activity"/>
    <property type="evidence" value="ECO:0007669"/>
    <property type="project" value="InterPro"/>
</dbReference>
<dbReference type="InterPro" id="IPR013805">
    <property type="entry name" value="GrpE_CC"/>
</dbReference>
<sequence length="144" mass="16811">MKKVTKNLEIEKLKKEVEEYKNKYLRALADYQNFEKRVKEERNQLVRTANLNLIMKLLPFLDSLEKAEVFIKDQGLKIAKDHLFQSLKEIGIEEIDVVNKPFNPKVAEAIDIVQGDKDDVVVEVLRKGYRIEDKILRVAQVKVS</sequence>
<evidence type="ECO:0000313" key="6">
    <source>
        <dbReference type="EMBL" id="PIQ72450.1"/>
    </source>
</evidence>